<evidence type="ECO:0000256" key="1">
    <source>
        <dbReference type="SAM" id="SignalP"/>
    </source>
</evidence>
<dbReference type="GeneID" id="128635290"/>
<keyword evidence="2" id="KW-1185">Reference proteome</keyword>
<dbReference type="Proteomes" id="UP000221080">
    <property type="component" value="Chromosome 17"/>
</dbReference>
<evidence type="ECO:0000313" key="3">
    <source>
        <dbReference type="RefSeq" id="XP_053543399.1"/>
    </source>
</evidence>
<feature type="chain" id="PRO_5039907389" evidence="1">
    <location>
        <begin position="17"/>
        <end position="176"/>
    </location>
</feature>
<sequence length="176" mass="19587">MLVFCVCVFVSDLAESVLRCMQASRRLVVVLSGACVCDKSMQKLECGLCVYLHGTCGTPLITVRWRRALRAPCCRELAELRRCAICVHWHGAQSQHPTSRFWKRLRLALPVRPLALGPRLIDSTSSHSDLAAAALRRTHTHTRAHLHTSSERARGCAVCVSKQTNRGNSEIQSTHC</sequence>
<protein>
    <submittedName>
        <fullName evidence="3">Interleukin-1 receptor accessory protein-like 1-A</fullName>
    </submittedName>
</protein>
<proteinExistence type="predicted"/>
<dbReference type="SUPFAM" id="SSF52200">
    <property type="entry name" value="Toll/Interleukin receptor TIR domain"/>
    <property type="match status" value="1"/>
</dbReference>
<reference evidence="3" key="2">
    <citation type="submission" date="2025-08" db="UniProtKB">
        <authorList>
            <consortium name="RefSeq"/>
        </authorList>
    </citation>
    <scope>IDENTIFICATION</scope>
    <source>
        <tissue evidence="3">Blood</tissue>
    </source>
</reference>
<accession>A0A9F7RI68</accession>
<dbReference type="InterPro" id="IPR035897">
    <property type="entry name" value="Toll_tir_struct_dom_sf"/>
</dbReference>
<reference evidence="2" key="1">
    <citation type="journal article" date="2016" name="Nat. Commun.">
        <title>The channel catfish genome sequence provides insights into the evolution of scale formation in teleosts.</title>
        <authorList>
            <person name="Liu Z."/>
            <person name="Liu S."/>
            <person name="Yao J."/>
            <person name="Bao L."/>
            <person name="Zhang J."/>
            <person name="Li Y."/>
            <person name="Jiang C."/>
            <person name="Sun L."/>
            <person name="Wang R."/>
            <person name="Zhang Y."/>
            <person name="Zhou T."/>
            <person name="Zeng Q."/>
            <person name="Fu Q."/>
            <person name="Gao S."/>
            <person name="Li N."/>
            <person name="Koren S."/>
            <person name="Jiang Y."/>
            <person name="Zimin A."/>
            <person name="Xu P."/>
            <person name="Phillippy A.M."/>
            <person name="Geng X."/>
            <person name="Song L."/>
            <person name="Sun F."/>
            <person name="Li C."/>
            <person name="Wang X."/>
            <person name="Chen A."/>
            <person name="Jin Y."/>
            <person name="Yuan Z."/>
            <person name="Yang Y."/>
            <person name="Tan S."/>
            <person name="Peatman E."/>
            <person name="Lu J."/>
            <person name="Qin Z."/>
            <person name="Dunham R."/>
            <person name="Li Z."/>
            <person name="Sonstegard T."/>
            <person name="Feng J."/>
            <person name="Danzmann R.G."/>
            <person name="Schroeder S."/>
            <person name="Scheffler B."/>
            <person name="Duke M.V."/>
            <person name="Ballard L."/>
            <person name="Kucuktas H."/>
            <person name="Kaltenboeck L."/>
            <person name="Liu H."/>
            <person name="Armbruster J."/>
            <person name="Xie Y."/>
            <person name="Kirby M.L."/>
            <person name="Tian Y."/>
            <person name="Flanagan M.E."/>
            <person name="Mu W."/>
            <person name="Waldbieser G.C."/>
        </authorList>
    </citation>
    <scope>NUCLEOTIDE SEQUENCE [LARGE SCALE GENOMIC DNA]</scope>
    <source>
        <strain evidence="2">SDA103</strain>
    </source>
</reference>
<name>A0A9F7RI68_ICTPU</name>
<gene>
    <name evidence="3" type="primary">LOC128635290</name>
</gene>
<feature type="signal peptide" evidence="1">
    <location>
        <begin position="1"/>
        <end position="16"/>
    </location>
</feature>
<dbReference type="Gene3D" id="3.40.50.10140">
    <property type="entry name" value="Toll/interleukin-1 receptor homology (TIR) domain"/>
    <property type="match status" value="1"/>
</dbReference>
<evidence type="ECO:0000313" key="2">
    <source>
        <dbReference type="Proteomes" id="UP000221080"/>
    </source>
</evidence>
<dbReference type="AlphaFoldDB" id="A0A9F7RI68"/>
<dbReference type="RefSeq" id="XP_053543399.1">
    <property type="nucleotide sequence ID" value="XM_053687424.1"/>
</dbReference>
<keyword evidence="1" id="KW-0732">Signal</keyword>
<dbReference type="KEGG" id="ipu:128635290"/>
<organism evidence="2 3">
    <name type="scientific">Ictalurus punctatus</name>
    <name type="common">Channel catfish</name>
    <name type="synonym">Silurus punctatus</name>
    <dbReference type="NCBI Taxonomy" id="7998"/>
    <lineage>
        <taxon>Eukaryota</taxon>
        <taxon>Metazoa</taxon>
        <taxon>Chordata</taxon>
        <taxon>Craniata</taxon>
        <taxon>Vertebrata</taxon>
        <taxon>Euteleostomi</taxon>
        <taxon>Actinopterygii</taxon>
        <taxon>Neopterygii</taxon>
        <taxon>Teleostei</taxon>
        <taxon>Ostariophysi</taxon>
        <taxon>Siluriformes</taxon>
        <taxon>Ictaluridae</taxon>
        <taxon>Ictalurus</taxon>
    </lineage>
</organism>
<dbReference type="OrthoDB" id="9166379at2759"/>